<protein>
    <recommendedName>
        <fullName evidence="4">DNA/RNA-binding protein Alba-like domain-containing protein</fullName>
    </recommendedName>
</protein>
<sequence length="307" mass="33753">MISRSDSSSLDWTAKEKGIWNTFRIDIGLEIKRPNQNTNGVNQGTCPFYQGQTYTNTVMQPVVFDSVSNPLKPSPLTASPTAVKLGQEGFKKVCRTEEDSPCPFPGLASGVLEMRVKEGSKIRNLMGFAMARMQGEKIGSAGGGTVRQVVFTGSGRAVTKTITCAEIMKRKVGCLHQITKLRYKVLKEVWESNQGAPSEMTVHRTVPSISILLSKDPLDPQEPGYQPPEAFSALWEDRGVTEPATPTAYKRPLGPLTYSGFPSSDESEVFGMAWEFAISQPPDGSVFSYLEEWVPPQFFNSPYLGIL</sequence>
<evidence type="ECO:0000256" key="2">
    <source>
        <dbReference type="ARBA" id="ARBA00008018"/>
    </source>
</evidence>
<dbReference type="SUPFAM" id="SSF82704">
    <property type="entry name" value="AlbA-like"/>
    <property type="match status" value="1"/>
</dbReference>
<accession>A0AAV9SBJ6</accession>
<dbReference type="InterPro" id="IPR051958">
    <property type="entry name" value="Alba-like_NAB"/>
</dbReference>
<evidence type="ECO:0000259" key="4">
    <source>
        <dbReference type="Pfam" id="PF01918"/>
    </source>
</evidence>
<dbReference type="InterPro" id="IPR002775">
    <property type="entry name" value="DNA/RNA-bd_Alba-like"/>
</dbReference>
<proteinExistence type="inferred from homology"/>
<evidence type="ECO:0000313" key="6">
    <source>
        <dbReference type="Proteomes" id="UP001311232"/>
    </source>
</evidence>
<comment type="similarity">
    <text evidence="2">Belongs to the histone-like Alba family.</text>
</comment>
<dbReference type="Gene3D" id="3.30.110.20">
    <property type="entry name" value="Alba-like domain"/>
    <property type="match status" value="1"/>
</dbReference>
<dbReference type="PANTHER" id="PTHR13516:SF5">
    <property type="entry name" value="RIBONUCLEASE P PROTEIN SUBUNIT P25"/>
    <property type="match status" value="1"/>
</dbReference>
<comment type="subcellular location">
    <subcellularLocation>
        <location evidence="1">Nucleus</location>
    </subcellularLocation>
</comment>
<feature type="domain" description="DNA/RNA-binding protein Alba-like" evidence="4">
    <location>
        <begin position="113"/>
        <end position="184"/>
    </location>
</feature>
<evidence type="ECO:0000313" key="5">
    <source>
        <dbReference type="EMBL" id="KAK5618483.1"/>
    </source>
</evidence>
<keyword evidence="6" id="KW-1185">Reference proteome</keyword>
<keyword evidence="3" id="KW-0539">Nucleus</keyword>
<gene>
    <name evidence="5" type="ORF">CRENBAI_017590</name>
</gene>
<reference evidence="5 6" key="1">
    <citation type="submission" date="2021-06" db="EMBL/GenBank/DDBJ databases">
        <authorList>
            <person name="Palmer J.M."/>
        </authorList>
    </citation>
    <scope>NUCLEOTIDE SEQUENCE [LARGE SCALE GENOMIC DNA]</scope>
    <source>
        <strain evidence="5 6">MEX-2019</strain>
        <tissue evidence="5">Muscle</tissue>
    </source>
</reference>
<evidence type="ECO:0000256" key="3">
    <source>
        <dbReference type="ARBA" id="ARBA00023242"/>
    </source>
</evidence>
<evidence type="ECO:0000256" key="1">
    <source>
        <dbReference type="ARBA" id="ARBA00004123"/>
    </source>
</evidence>
<dbReference type="PANTHER" id="PTHR13516">
    <property type="entry name" value="RIBONUCLEASE P SUBUNIT P25"/>
    <property type="match status" value="1"/>
</dbReference>
<dbReference type="GO" id="GO:0003723">
    <property type="term" value="F:RNA binding"/>
    <property type="evidence" value="ECO:0007669"/>
    <property type="project" value="TreeGrafter"/>
</dbReference>
<comment type="caution">
    <text evidence="5">The sequence shown here is derived from an EMBL/GenBank/DDBJ whole genome shotgun (WGS) entry which is preliminary data.</text>
</comment>
<dbReference type="EMBL" id="JAHHUM010000618">
    <property type="protein sequence ID" value="KAK5618483.1"/>
    <property type="molecule type" value="Genomic_DNA"/>
</dbReference>
<dbReference type="GO" id="GO:0005634">
    <property type="term" value="C:nucleus"/>
    <property type="evidence" value="ECO:0007669"/>
    <property type="project" value="UniProtKB-SubCell"/>
</dbReference>
<organism evidence="5 6">
    <name type="scientific">Crenichthys baileyi</name>
    <name type="common">White River springfish</name>
    <dbReference type="NCBI Taxonomy" id="28760"/>
    <lineage>
        <taxon>Eukaryota</taxon>
        <taxon>Metazoa</taxon>
        <taxon>Chordata</taxon>
        <taxon>Craniata</taxon>
        <taxon>Vertebrata</taxon>
        <taxon>Euteleostomi</taxon>
        <taxon>Actinopterygii</taxon>
        <taxon>Neopterygii</taxon>
        <taxon>Teleostei</taxon>
        <taxon>Neoteleostei</taxon>
        <taxon>Acanthomorphata</taxon>
        <taxon>Ovalentaria</taxon>
        <taxon>Atherinomorphae</taxon>
        <taxon>Cyprinodontiformes</taxon>
        <taxon>Goodeidae</taxon>
        <taxon>Crenichthys</taxon>
    </lineage>
</organism>
<dbReference type="AlphaFoldDB" id="A0AAV9SBJ6"/>
<name>A0AAV9SBJ6_9TELE</name>
<dbReference type="InterPro" id="IPR036882">
    <property type="entry name" value="Alba-like_dom_sf"/>
</dbReference>
<dbReference type="Proteomes" id="UP001311232">
    <property type="component" value="Unassembled WGS sequence"/>
</dbReference>
<dbReference type="GO" id="GO:0000172">
    <property type="term" value="C:ribonuclease MRP complex"/>
    <property type="evidence" value="ECO:0007669"/>
    <property type="project" value="TreeGrafter"/>
</dbReference>
<dbReference type="GO" id="GO:0001682">
    <property type="term" value="P:tRNA 5'-leader removal"/>
    <property type="evidence" value="ECO:0007669"/>
    <property type="project" value="TreeGrafter"/>
</dbReference>
<dbReference type="Pfam" id="PF01918">
    <property type="entry name" value="Alba"/>
    <property type="match status" value="1"/>
</dbReference>